<dbReference type="Gene3D" id="3.30.70.1820">
    <property type="entry name" value="L1 transposable element, RRM domain"/>
    <property type="match status" value="1"/>
</dbReference>
<reference evidence="2" key="1">
    <citation type="submission" date="2018-11" db="EMBL/GenBank/DDBJ databases">
        <authorList>
            <person name="Alioto T."/>
            <person name="Alioto T."/>
        </authorList>
    </citation>
    <scope>NUCLEOTIDE SEQUENCE</scope>
</reference>
<sequence>MAPTVLNQAKVTAVVHAEKPVSNFNTSSYEQVKKNTTKRAGKRRISSDLKQTSPKKPRSDSVPIDAISSETPCIGVNISSNVTNDTDDLRAMISNLTESMNVFHNQLSIRIDGLENNITQKIERIIDKRIETAMRKERGNTQKDLDKMEKKMESTISKCKTDLKQDLHSVKKELSDFKKSYAETASQAPILVSREDRQNNVIIRNLPESKNENLLNKVGGLLKDGLKLKDISVKSADRKTSNNDSRPGVIIVSFEISDDRRKVMAAKRMLKDSRNYKNVFIDFDIPKAQRVLNANLRNIVRTIGQDKLEIRGSRIQVKHYEGQASGMRNFDNREKRNNFNRIDQGEYENNSRNRHQYNVPSDFQQRSGSESRRNIYPDSRRRIKQH</sequence>
<accession>A0A8B6BM18</accession>
<comment type="caution">
    <text evidence="2">The sequence shown here is derived from an EMBL/GenBank/DDBJ whole genome shotgun (WGS) entry which is preliminary data.</text>
</comment>
<proteinExistence type="predicted"/>
<organism evidence="2 3">
    <name type="scientific">Mytilus galloprovincialis</name>
    <name type="common">Mediterranean mussel</name>
    <dbReference type="NCBI Taxonomy" id="29158"/>
    <lineage>
        <taxon>Eukaryota</taxon>
        <taxon>Metazoa</taxon>
        <taxon>Spiralia</taxon>
        <taxon>Lophotrochozoa</taxon>
        <taxon>Mollusca</taxon>
        <taxon>Bivalvia</taxon>
        <taxon>Autobranchia</taxon>
        <taxon>Pteriomorphia</taxon>
        <taxon>Mytilida</taxon>
        <taxon>Mytiloidea</taxon>
        <taxon>Mytilidae</taxon>
        <taxon>Mytilinae</taxon>
        <taxon>Mytilus</taxon>
    </lineage>
</organism>
<feature type="compositionally biased region" description="Basic residues" evidence="1">
    <location>
        <begin position="35"/>
        <end position="44"/>
    </location>
</feature>
<dbReference type="EMBL" id="UYJE01000385">
    <property type="protein sequence ID" value="VDH92828.1"/>
    <property type="molecule type" value="Genomic_DNA"/>
</dbReference>
<evidence type="ECO:0000313" key="3">
    <source>
        <dbReference type="Proteomes" id="UP000596742"/>
    </source>
</evidence>
<feature type="region of interest" description="Disordered" evidence="1">
    <location>
        <begin position="32"/>
        <end position="66"/>
    </location>
</feature>
<name>A0A8B6BM18_MYTGA</name>
<feature type="compositionally biased region" description="Polar residues" evidence="1">
    <location>
        <begin position="356"/>
        <end position="368"/>
    </location>
</feature>
<gene>
    <name evidence="2" type="ORF">MGAL_10B063516</name>
</gene>
<feature type="compositionally biased region" description="Basic and acidic residues" evidence="1">
    <location>
        <begin position="369"/>
        <end position="380"/>
    </location>
</feature>
<dbReference type="AlphaFoldDB" id="A0A8B6BM18"/>
<evidence type="ECO:0000313" key="2">
    <source>
        <dbReference type="EMBL" id="VDH92828.1"/>
    </source>
</evidence>
<keyword evidence="3" id="KW-1185">Reference proteome</keyword>
<evidence type="ECO:0000256" key="1">
    <source>
        <dbReference type="SAM" id="MobiDB-lite"/>
    </source>
</evidence>
<dbReference type="OrthoDB" id="10503068at2759"/>
<protein>
    <recommendedName>
        <fullName evidence="4">RRM domain-containing protein</fullName>
    </recommendedName>
</protein>
<evidence type="ECO:0008006" key="4">
    <source>
        <dbReference type="Google" id="ProtNLM"/>
    </source>
</evidence>
<dbReference type="Proteomes" id="UP000596742">
    <property type="component" value="Unassembled WGS sequence"/>
</dbReference>
<feature type="region of interest" description="Disordered" evidence="1">
    <location>
        <begin position="344"/>
        <end position="386"/>
    </location>
</feature>